<dbReference type="KEGG" id="fpw:IA04_08140"/>
<dbReference type="AlphaFoldDB" id="A0A075RV20"/>
<dbReference type="KEGG" id="fpk:IA06_08145"/>
<organism evidence="1 2">
    <name type="scientific">Flavobacterium psychrophilum</name>
    <dbReference type="NCBI Taxonomy" id="96345"/>
    <lineage>
        <taxon>Bacteria</taxon>
        <taxon>Pseudomonadati</taxon>
        <taxon>Bacteroidota</taxon>
        <taxon>Flavobacteriia</taxon>
        <taxon>Flavobacteriales</taxon>
        <taxon>Flavobacteriaceae</taxon>
        <taxon>Flavobacterium</taxon>
    </lineage>
</organism>
<sequence length="95" mass="10626">MKIKIIAVAILGIFIYSCSPKVVAPIVEVKKIELTPELAAGKNIYENNCVGCHKLPKVNELSQEGWKPVLVRMQKKARLNDAQMVVISNYIFSQL</sequence>
<dbReference type="Proteomes" id="UP000596329">
    <property type="component" value="Chromosome"/>
</dbReference>
<dbReference type="GeneID" id="66552118"/>
<dbReference type="GO" id="GO:0020037">
    <property type="term" value="F:heme binding"/>
    <property type="evidence" value="ECO:0007669"/>
    <property type="project" value="InterPro"/>
</dbReference>
<gene>
    <name evidence="1" type="ORF">H0H26_07420</name>
</gene>
<dbReference type="EMBL" id="CP059075">
    <property type="protein sequence ID" value="QRE02753.1"/>
    <property type="molecule type" value="Genomic_DNA"/>
</dbReference>
<dbReference type="OMA" id="VRMQKKA"/>
<dbReference type="KEGG" id="fpq:IB65_08425"/>
<proteinExistence type="predicted"/>
<dbReference type="GO" id="GO:0009055">
    <property type="term" value="F:electron transfer activity"/>
    <property type="evidence" value="ECO:0007669"/>
    <property type="project" value="InterPro"/>
</dbReference>
<dbReference type="Gene3D" id="1.10.760.10">
    <property type="entry name" value="Cytochrome c-like domain"/>
    <property type="match status" value="1"/>
</dbReference>
<name>A0A075RV20_FLAPS</name>
<dbReference type="KEGG" id="fpv:IA03_08205"/>
<evidence type="ECO:0000313" key="2">
    <source>
        <dbReference type="Proteomes" id="UP000596329"/>
    </source>
</evidence>
<evidence type="ECO:0000313" key="1">
    <source>
        <dbReference type="EMBL" id="QRE02753.1"/>
    </source>
</evidence>
<dbReference type="RefSeq" id="WP_011963805.1">
    <property type="nucleotide sequence ID" value="NZ_BCNG01000007.1"/>
</dbReference>
<dbReference type="InterPro" id="IPR036909">
    <property type="entry name" value="Cyt_c-like_dom_sf"/>
</dbReference>
<protein>
    <submittedName>
        <fullName evidence="1">Cytochrome c</fullName>
    </submittedName>
</protein>
<dbReference type="KEGG" id="fpc:FPSM_01112"/>
<dbReference type="PROSITE" id="PS51257">
    <property type="entry name" value="PROKAR_LIPOPROTEIN"/>
    <property type="match status" value="1"/>
</dbReference>
<accession>A0A075RV20</accession>
<reference evidence="1 2" key="1">
    <citation type="submission" date="2020-07" db="EMBL/GenBank/DDBJ databases">
        <title>Genomic characterization of Flavobacterium psychrophilum strains.</title>
        <authorList>
            <person name="Castillo D."/>
            <person name="Jorgensen J."/>
            <person name="Middelboe M."/>
        </authorList>
    </citation>
    <scope>NUCLEOTIDE SEQUENCE [LARGE SCALE GENOMIC DNA]</scope>
    <source>
        <strain evidence="1 2">FPS-R7</strain>
    </source>
</reference>
<dbReference type="SUPFAM" id="SSF46626">
    <property type="entry name" value="Cytochrome c"/>
    <property type="match status" value="1"/>
</dbReference>